<evidence type="ECO:0000256" key="1">
    <source>
        <dbReference type="SAM" id="MobiDB-lite"/>
    </source>
</evidence>
<accession>A0A1Q9CER6</accession>
<sequence length="1069" mass="119828">MILKFADVLSTAEFQMRKAAEELRAWVTEAREQMPPLEVRHCAFFPRHRSLHSTEPLLPLQASDTAEDLNDAPKQTVGLEPAMSTLRISKTKFSVPKAKATARRKREEEARTAQAETEASFKSTMVGFLMKEQDFDLAQASQVASVAWQRKLATEKKPKPKAKRPSAPEADQGSDHEPVDKEPTLTDYLEFKMYFLEVEPEVPARRPSTPKKPKPSGGVCAAEFFAGSARLSSALTAVGVPCESFDLKLSTEHDFSNAGKVRSMLQKVVGSSSSISYAHFAPPCNSYSIARWPKLRSKDYPEGLPASKSKKPKSRHQQAELCLANRIVNNTADMMDDLMARGVPCSLENPNSSLPLGQAVANAIYQVYSQSPVMRPSELRSWYGCEYKKRTVMLVNTSILDPLEKRRKSSGTLETPPDVSKAFVLFPGIQRAIETFESWWREHQDVEGIMKALWPDPDSQQAWVMKLDQLFPPEDGVQYLQAEWGDHGLKNLRPWHWGWTKACGNKGTVTKENFLYLLQSVMAKGLVTDTLEAGIELPLIMPARPTFHDDLCSTVTVKELAPAFSVHEIKGWTRVTAMYIAVAAAETAGILDDYVGFLKATGKLHNFQTQVANYMNIPEGKDEIDINRDVTLVSVLSRSKPNCFTYVHQIDKRVQLFDYDPRQQLNAFKEAAAQFNLSRGESDAVENLLLHISPASREMLTKMSSTFGMVRGPISHSGIASRALRNNFHRESGIAFYEDKLGNAEGTVELILSRVYKDYINTAVGLRTSASDEKVQQLQKICRMFQLFLEQLATRLSQEVFSAERPNLVECFMSGSFDDELLEQAEKLPVPLDCAALAEFRHLTQRAANQLRNEELRKKKELQTQVDKASIQSLTEQMTQDVEALKTYDKSLAEAKELWGDMVQSYKRNRRNKGLARVEDIMNTRLSVQVLEVGPNGGFKSIPKHYGLFKNGAAKDMDLKDIVDADTKIEDALLSNSLNPEYHMTAVFDVTSLHGGKNHWTVDKVPLVSHKDMRLVPHADAQEQGDVIGVGDRMAQMGPKGWKHIISQLCLGRKWSNKDDPTRHKAMGS</sequence>
<dbReference type="Proteomes" id="UP000186817">
    <property type="component" value="Unassembled WGS sequence"/>
</dbReference>
<keyword evidence="3" id="KW-1185">Reference proteome</keyword>
<evidence type="ECO:0000313" key="2">
    <source>
        <dbReference type="EMBL" id="OLP81418.1"/>
    </source>
</evidence>
<proteinExistence type="predicted"/>
<dbReference type="OrthoDB" id="408744at2759"/>
<gene>
    <name evidence="2" type="ORF">AK812_SmicGene38049</name>
</gene>
<comment type="caution">
    <text evidence="2">The sequence shown here is derived from an EMBL/GenBank/DDBJ whole genome shotgun (WGS) entry which is preliminary data.</text>
</comment>
<evidence type="ECO:0000313" key="3">
    <source>
        <dbReference type="Proteomes" id="UP000186817"/>
    </source>
</evidence>
<protein>
    <submittedName>
        <fullName evidence="2">Uncharacterized protein</fullName>
    </submittedName>
</protein>
<dbReference type="AlphaFoldDB" id="A0A1Q9CER6"/>
<organism evidence="2 3">
    <name type="scientific">Symbiodinium microadriaticum</name>
    <name type="common">Dinoflagellate</name>
    <name type="synonym">Zooxanthella microadriatica</name>
    <dbReference type="NCBI Taxonomy" id="2951"/>
    <lineage>
        <taxon>Eukaryota</taxon>
        <taxon>Sar</taxon>
        <taxon>Alveolata</taxon>
        <taxon>Dinophyceae</taxon>
        <taxon>Suessiales</taxon>
        <taxon>Symbiodiniaceae</taxon>
        <taxon>Symbiodinium</taxon>
    </lineage>
</organism>
<feature type="region of interest" description="Disordered" evidence="1">
    <location>
        <begin position="154"/>
        <end position="182"/>
    </location>
</feature>
<reference evidence="2 3" key="1">
    <citation type="submission" date="2016-02" db="EMBL/GenBank/DDBJ databases">
        <title>Genome analysis of coral dinoflagellate symbionts highlights evolutionary adaptations to a symbiotic lifestyle.</title>
        <authorList>
            <person name="Aranda M."/>
            <person name="Li Y."/>
            <person name="Liew Y.J."/>
            <person name="Baumgarten S."/>
            <person name="Simakov O."/>
            <person name="Wilson M."/>
            <person name="Piel J."/>
            <person name="Ashoor H."/>
            <person name="Bougouffa S."/>
            <person name="Bajic V.B."/>
            <person name="Ryu T."/>
            <person name="Ravasi T."/>
            <person name="Bayer T."/>
            <person name="Micklem G."/>
            <person name="Kim H."/>
            <person name="Bhak J."/>
            <person name="Lajeunesse T.C."/>
            <person name="Voolstra C.R."/>
        </authorList>
    </citation>
    <scope>NUCLEOTIDE SEQUENCE [LARGE SCALE GENOMIC DNA]</scope>
    <source>
        <strain evidence="2 3">CCMP2467</strain>
    </source>
</reference>
<dbReference type="EMBL" id="LSRX01001282">
    <property type="protein sequence ID" value="OLP81418.1"/>
    <property type="molecule type" value="Genomic_DNA"/>
</dbReference>
<name>A0A1Q9CER6_SYMMI</name>
<feature type="compositionally biased region" description="Basic and acidic residues" evidence="1">
    <location>
        <begin position="173"/>
        <end position="182"/>
    </location>
</feature>